<dbReference type="InterPro" id="IPR016032">
    <property type="entry name" value="Sig_transdc_resp-reg_C-effctor"/>
</dbReference>
<dbReference type="PRINTS" id="PR00038">
    <property type="entry name" value="HTHLUXR"/>
</dbReference>
<keyword evidence="9" id="KW-1185">Reference proteome</keyword>
<reference evidence="8 9" key="1">
    <citation type="submission" date="2022-06" db="EMBL/GenBank/DDBJ databases">
        <title>Genomic Encyclopedia of Archaeal and Bacterial Type Strains, Phase II (KMG-II): from individual species to whole genera.</title>
        <authorList>
            <person name="Goeker M."/>
        </authorList>
    </citation>
    <scope>NUCLEOTIDE SEQUENCE [LARGE SCALE GENOMIC DNA]</scope>
    <source>
        <strain evidence="8 9">DSM 44693</strain>
    </source>
</reference>
<comment type="caution">
    <text evidence="8">The sequence shown here is derived from an EMBL/GenBank/DDBJ whole genome shotgun (WGS) entry which is preliminary data.</text>
</comment>
<dbReference type="InterPro" id="IPR011006">
    <property type="entry name" value="CheY-like_superfamily"/>
</dbReference>
<dbReference type="Gene3D" id="3.40.50.2300">
    <property type="match status" value="1"/>
</dbReference>
<dbReference type="RefSeq" id="WP_253660596.1">
    <property type="nucleotide sequence ID" value="NZ_BAAAJQ010000001.1"/>
</dbReference>
<keyword evidence="3" id="KW-0238">DNA-binding</keyword>
<evidence type="ECO:0000256" key="4">
    <source>
        <dbReference type="ARBA" id="ARBA00023163"/>
    </source>
</evidence>
<dbReference type="InterPro" id="IPR001789">
    <property type="entry name" value="Sig_transdc_resp-reg_receiver"/>
</dbReference>
<dbReference type="Pfam" id="PF00196">
    <property type="entry name" value="GerE"/>
    <property type="match status" value="1"/>
</dbReference>
<evidence type="ECO:0000256" key="3">
    <source>
        <dbReference type="ARBA" id="ARBA00023125"/>
    </source>
</evidence>
<dbReference type="SMART" id="SM00421">
    <property type="entry name" value="HTH_LUXR"/>
    <property type="match status" value="1"/>
</dbReference>
<evidence type="ECO:0000256" key="1">
    <source>
        <dbReference type="ARBA" id="ARBA00022553"/>
    </source>
</evidence>
<dbReference type="PANTHER" id="PTHR43214:SF24">
    <property type="entry name" value="TRANSCRIPTIONAL REGULATORY PROTEIN NARL-RELATED"/>
    <property type="match status" value="1"/>
</dbReference>
<dbReference type="Proteomes" id="UP001206895">
    <property type="component" value="Unassembled WGS sequence"/>
</dbReference>
<dbReference type="SMART" id="SM00448">
    <property type="entry name" value="REC"/>
    <property type="match status" value="1"/>
</dbReference>
<dbReference type="InterPro" id="IPR000792">
    <property type="entry name" value="Tscrpt_reg_LuxR_C"/>
</dbReference>
<name>A0ABT1HBA4_9NOCA</name>
<dbReference type="SUPFAM" id="SSF46894">
    <property type="entry name" value="C-terminal effector domain of the bipartite response regulators"/>
    <property type="match status" value="1"/>
</dbReference>
<evidence type="ECO:0000313" key="8">
    <source>
        <dbReference type="EMBL" id="MCP2175540.1"/>
    </source>
</evidence>
<gene>
    <name evidence="8" type="ORF">LX13_001359</name>
</gene>
<dbReference type="InterPro" id="IPR058245">
    <property type="entry name" value="NreC/VraR/RcsB-like_REC"/>
</dbReference>
<feature type="domain" description="HTH luxR-type" evidence="6">
    <location>
        <begin position="154"/>
        <end position="219"/>
    </location>
</feature>
<dbReference type="EMBL" id="JAMTCJ010000002">
    <property type="protein sequence ID" value="MCP2175540.1"/>
    <property type="molecule type" value="Genomic_DNA"/>
</dbReference>
<dbReference type="SUPFAM" id="SSF52172">
    <property type="entry name" value="CheY-like"/>
    <property type="match status" value="1"/>
</dbReference>
<dbReference type="CDD" id="cd06170">
    <property type="entry name" value="LuxR_C_like"/>
    <property type="match status" value="1"/>
</dbReference>
<evidence type="ECO:0000256" key="2">
    <source>
        <dbReference type="ARBA" id="ARBA00023015"/>
    </source>
</evidence>
<dbReference type="PROSITE" id="PS50043">
    <property type="entry name" value="HTH_LUXR_2"/>
    <property type="match status" value="1"/>
</dbReference>
<proteinExistence type="predicted"/>
<organism evidence="8 9">
    <name type="scientific">Williamsia maris</name>
    <dbReference type="NCBI Taxonomy" id="72806"/>
    <lineage>
        <taxon>Bacteria</taxon>
        <taxon>Bacillati</taxon>
        <taxon>Actinomycetota</taxon>
        <taxon>Actinomycetes</taxon>
        <taxon>Mycobacteriales</taxon>
        <taxon>Nocardiaceae</taxon>
        <taxon>Williamsia</taxon>
    </lineage>
</organism>
<evidence type="ECO:0000313" key="9">
    <source>
        <dbReference type="Proteomes" id="UP001206895"/>
    </source>
</evidence>
<dbReference type="PANTHER" id="PTHR43214">
    <property type="entry name" value="TWO-COMPONENT RESPONSE REGULATOR"/>
    <property type="match status" value="1"/>
</dbReference>
<evidence type="ECO:0000259" key="7">
    <source>
        <dbReference type="PROSITE" id="PS50110"/>
    </source>
</evidence>
<protein>
    <submittedName>
        <fullName evidence="8">Two component transcriptional regulator, LuxR family</fullName>
    </submittedName>
</protein>
<evidence type="ECO:0000259" key="6">
    <source>
        <dbReference type="PROSITE" id="PS50043"/>
    </source>
</evidence>
<dbReference type="PROSITE" id="PS50110">
    <property type="entry name" value="RESPONSE_REGULATORY"/>
    <property type="match status" value="1"/>
</dbReference>
<keyword evidence="1 5" id="KW-0597">Phosphoprotein</keyword>
<dbReference type="PROSITE" id="PS00622">
    <property type="entry name" value="HTH_LUXR_1"/>
    <property type="match status" value="1"/>
</dbReference>
<dbReference type="InterPro" id="IPR039420">
    <property type="entry name" value="WalR-like"/>
</dbReference>
<keyword evidence="2" id="KW-0805">Transcription regulation</keyword>
<accession>A0ABT1HBA4</accession>
<feature type="domain" description="Response regulatory" evidence="7">
    <location>
        <begin position="12"/>
        <end position="127"/>
    </location>
</feature>
<dbReference type="Pfam" id="PF00072">
    <property type="entry name" value="Response_reg"/>
    <property type="match status" value="1"/>
</dbReference>
<sequence length="224" mass="23428">MRTDPSDDAPIRVVIVDDEAMIRSGFELILETASDIEVVGTADGVHAVGLLIETRPDVVLLDIRMPGTSGIEVLKATRTMPNAPAVAMMTTFDSDEHISAAMSFGAAGFLVKDTDPADLAEHIRTLAAGGIVLSPQVSKTIITGYVGNPADATALGLVAGLTVREKSVLRLLSQGKSNNEIGTTLHLSVGTIKAHVSSILDKLQVPTRVEAALIAERAGLNKPS</sequence>
<keyword evidence="4" id="KW-0804">Transcription</keyword>
<feature type="modified residue" description="4-aspartylphosphate" evidence="5">
    <location>
        <position position="62"/>
    </location>
</feature>
<dbReference type="CDD" id="cd17535">
    <property type="entry name" value="REC_NarL-like"/>
    <property type="match status" value="1"/>
</dbReference>
<evidence type="ECO:0000256" key="5">
    <source>
        <dbReference type="PROSITE-ProRule" id="PRU00169"/>
    </source>
</evidence>